<keyword evidence="4" id="KW-1185">Reference proteome</keyword>
<reference evidence="3 4" key="1">
    <citation type="submission" date="2019-01" db="EMBL/GenBank/DDBJ databases">
        <authorList>
            <person name="Chen W.-M."/>
        </authorList>
    </citation>
    <scope>NUCLEOTIDE SEQUENCE [LARGE SCALE GENOMIC DNA]</scope>
    <source>
        <strain evidence="3 4">CCP-7</strain>
    </source>
</reference>
<accession>A0A437M6Y2</accession>
<evidence type="ECO:0000256" key="1">
    <source>
        <dbReference type="ARBA" id="ARBA00006484"/>
    </source>
</evidence>
<name>A0A437M6Y2_9SPHN</name>
<keyword evidence="2" id="KW-0560">Oxidoreductase</keyword>
<protein>
    <submittedName>
        <fullName evidence="3">SDR family oxidoreductase</fullName>
    </submittedName>
</protein>
<dbReference type="InterPro" id="IPR036291">
    <property type="entry name" value="NAD(P)-bd_dom_sf"/>
</dbReference>
<gene>
    <name evidence="3" type="ORF">EOD43_05590</name>
</gene>
<comment type="similarity">
    <text evidence="1">Belongs to the short-chain dehydrogenases/reductases (SDR) family.</text>
</comment>
<dbReference type="AlphaFoldDB" id="A0A437M6Y2"/>
<dbReference type="SUPFAM" id="SSF51735">
    <property type="entry name" value="NAD(P)-binding Rossmann-fold domains"/>
    <property type="match status" value="1"/>
</dbReference>
<dbReference type="PROSITE" id="PS00061">
    <property type="entry name" value="ADH_SHORT"/>
    <property type="match status" value="1"/>
</dbReference>
<evidence type="ECO:0000313" key="3">
    <source>
        <dbReference type="EMBL" id="RVT93353.1"/>
    </source>
</evidence>
<evidence type="ECO:0000313" key="4">
    <source>
        <dbReference type="Proteomes" id="UP000282971"/>
    </source>
</evidence>
<dbReference type="Gene3D" id="3.40.50.720">
    <property type="entry name" value="NAD(P)-binding Rossmann-like Domain"/>
    <property type="match status" value="1"/>
</dbReference>
<dbReference type="GO" id="GO:0016491">
    <property type="term" value="F:oxidoreductase activity"/>
    <property type="evidence" value="ECO:0007669"/>
    <property type="project" value="UniProtKB-KW"/>
</dbReference>
<organism evidence="3 4">
    <name type="scientific">Sphingomonas crocodyli</name>
    <dbReference type="NCBI Taxonomy" id="1979270"/>
    <lineage>
        <taxon>Bacteria</taxon>
        <taxon>Pseudomonadati</taxon>
        <taxon>Pseudomonadota</taxon>
        <taxon>Alphaproteobacteria</taxon>
        <taxon>Sphingomonadales</taxon>
        <taxon>Sphingomonadaceae</taxon>
        <taxon>Sphingomonas</taxon>
    </lineage>
</organism>
<sequence length="255" mass="26446">MSRMRRLEGKVAIVAGGGGIGGATALRLAEEGAAVMIGDINADSARATADAIVAAGGRAASMAYDASDDASIAGLVDATVKAFGRLDFMHANAADMKAILSDTNALDIPLDIFDRTIAVNLRGALLCARHALPHLIANKGAYVVTSSSAGHMGEPQRVAYAMTKSGVNALVRHIASRWGKDGVRANAICPGMVMTDYHLAHMPAENQAAMLAAHRSPRLGRVEDIAAMVAMLFSKDGEWINGQVMAVDGGASLRP</sequence>
<dbReference type="FunFam" id="3.40.50.720:FF:000084">
    <property type="entry name" value="Short-chain dehydrogenase reductase"/>
    <property type="match status" value="1"/>
</dbReference>
<dbReference type="Pfam" id="PF13561">
    <property type="entry name" value="adh_short_C2"/>
    <property type="match status" value="1"/>
</dbReference>
<dbReference type="OrthoDB" id="7064009at2"/>
<dbReference type="CDD" id="cd05233">
    <property type="entry name" value="SDR_c"/>
    <property type="match status" value="1"/>
</dbReference>
<proteinExistence type="inferred from homology"/>
<dbReference type="Proteomes" id="UP000282971">
    <property type="component" value="Unassembled WGS sequence"/>
</dbReference>
<dbReference type="InterPro" id="IPR002347">
    <property type="entry name" value="SDR_fam"/>
</dbReference>
<dbReference type="PANTHER" id="PTHR24321">
    <property type="entry name" value="DEHYDROGENASES, SHORT CHAIN"/>
    <property type="match status" value="1"/>
</dbReference>
<comment type="caution">
    <text evidence="3">The sequence shown here is derived from an EMBL/GenBank/DDBJ whole genome shotgun (WGS) entry which is preliminary data.</text>
</comment>
<dbReference type="InterPro" id="IPR020904">
    <property type="entry name" value="Sc_DH/Rdtase_CS"/>
</dbReference>
<dbReference type="PANTHER" id="PTHR24321:SF14">
    <property type="entry name" value="SHORT-CHAIN TYPE DEHYDROGENASE_REDUCTASE BLR2146-RELATED"/>
    <property type="match status" value="1"/>
</dbReference>
<evidence type="ECO:0000256" key="2">
    <source>
        <dbReference type="ARBA" id="ARBA00023002"/>
    </source>
</evidence>
<dbReference type="PRINTS" id="PR00081">
    <property type="entry name" value="GDHRDH"/>
</dbReference>
<dbReference type="EMBL" id="SACN01000001">
    <property type="protein sequence ID" value="RVT93353.1"/>
    <property type="molecule type" value="Genomic_DNA"/>
</dbReference>